<comment type="caution">
    <text evidence="1">The sequence shown here is derived from an EMBL/GenBank/DDBJ whole genome shotgun (WGS) entry which is preliminary data.</text>
</comment>
<dbReference type="EMBL" id="WBPP01000001">
    <property type="protein sequence ID" value="KAB2400716.1"/>
    <property type="molecule type" value="Genomic_DNA"/>
</dbReference>
<dbReference type="Proteomes" id="UP000475765">
    <property type="component" value="Unassembled WGS sequence"/>
</dbReference>
<protein>
    <submittedName>
        <fullName evidence="1">Uncharacterized protein</fullName>
    </submittedName>
</protein>
<name>A0A9W7QK50_BACCE</name>
<dbReference type="AlphaFoldDB" id="A0A9W7QK50"/>
<organism evidence="1 2">
    <name type="scientific">Bacillus cereus</name>
    <dbReference type="NCBI Taxonomy" id="1396"/>
    <lineage>
        <taxon>Bacteria</taxon>
        <taxon>Bacillati</taxon>
        <taxon>Bacillota</taxon>
        <taxon>Bacilli</taxon>
        <taxon>Bacillales</taxon>
        <taxon>Bacillaceae</taxon>
        <taxon>Bacillus</taxon>
        <taxon>Bacillus cereus group</taxon>
    </lineage>
</organism>
<evidence type="ECO:0000313" key="2">
    <source>
        <dbReference type="Proteomes" id="UP000475765"/>
    </source>
</evidence>
<dbReference type="RefSeq" id="WP_151521499.1">
    <property type="nucleotide sequence ID" value="NZ_WBPL01000011.1"/>
</dbReference>
<evidence type="ECO:0000313" key="1">
    <source>
        <dbReference type="EMBL" id="KAB2400716.1"/>
    </source>
</evidence>
<sequence length="270" mass="30541">MKEFKFKQEVKCNCGCNRILGMILGKSAVSEMWVVANEEGAAFVNEKNIVAAESETKETAADLVKIPKEIADVLDLKAYSSSPNAMWEILDKQAHKLFKTSWLYEKGNLIKLARAIEEGYEIEGPVITKGEYFVYENPIVKWIAKCTKTVGSHVYFDYAIEFKLGRYDYDEAGSIPSDTFDVRVATKEEVKELQRAAVFIKNNRTFNLFKPYDVAIDKKGNAVRIEKGTDLDGNVVVFYGNEEDGYLATSRFASELTLRYLAEDRVDLEG</sequence>
<accession>A0A9W7QK50</accession>
<proteinExistence type="predicted"/>
<reference evidence="1 2" key="1">
    <citation type="submission" date="2019-10" db="EMBL/GenBank/DDBJ databases">
        <title>Bacillus from the desert of Cuatro Cinegas, Coahuila.</title>
        <authorList>
            <person name="Olmedo-Alvarez G."/>
            <person name="Saldana S."/>
            <person name="Barcelo D."/>
        </authorList>
    </citation>
    <scope>NUCLEOTIDE SEQUENCE [LARGE SCALE GENOMIC DNA]</scope>
    <source>
        <strain evidence="1 2">CH417_13T</strain>
    </source>
</reference>
<gene>
    <name evidence="1" type="ORF">F8172_00110</name>
</gene>